<evidence type="ECO:0000313" key="4">
    <source>
        <dbReference type="Proteomes" id="UP001304515"/>
    </source>
</evidence>
<reference evidence="3 4" key="1">
    <citation type="submission" date="2023-09" db="EMBL/GenBank/DDBJ databases">
        <title>Flavobacterium sp. a novel bacteria isolate from Pepper rhizosphere.</title>
        <authorList>
            <person name="Peng Y."/>
            <person name="Lee J."/>
        </authorList>
    </citation>
    <scope>NUCLEOTIDE SEQUENCE [LARGE SCALE GENOMIC DNA]</scope>
    <source>
        <strain evidence="2">PMR2A8</strain>
        <strain evidence="3 4">PMTSA4</strain>
    </source>
</reference>
<dbReference type="Proteomes" id="UP001304515">
    <property type="component" value="Chromosome"/>
</dbReference>
<evidence type="ECO:0000313" key="3">
    <source>
        <dbReference type="EMBL" id="WNM21123.1"/>
    </source>
</evidence>
<dbReference type="EMBL" id="CP134890">
    <property type="protein sequence ID" value="WNM21123.1"/>
    <property type="molecule type" value="Genomic_DNA"/>
</dbReference>
<sequence length="69" mass="8311">MSFFEEFIVDLGREGIYYSFKWIGVAIKWICYLGKKPIAEIKKENWNRRIGFFVFLLLILAIFLILNKF</sequence>
<keyword evidence="4" id="KW-1185">Reference proteome</keyword>
<dbReference type="KEGG" id="fcj:RN605_10565"/>
<gene>
    <name evidence="3" type="ORF">RN605_10565</name>
    <name evidence="2" type="ORF">RN608_03395</name>
</gene>
<organism evidence="3 4">
    <name type="scientific">Flavobacterium capsici</name>
    <dbReference type="NCBI Taxonomy" id="3075618"/>
    <lineage>
        <taxon>Bacteria</taxon>
        <taxon>Pseudomonadati</taxon>
        <taxon>Bacteroidota</taxon>
        <taxon>Flavobacteriia</taxon>
        <taxon>Flavobacteriales</taxon>
        <taxon>Flavobacteriaceae</taxon>
        <taxon>Flavobacterium</taxon>
    </lineage>
</organism>
<dbReference type="RefSeq" id="WP_313324645.1">
    <property type="nucleotide sequence ID" value="NZ_CP134878.1"/>
</dbReference>
<accession>A0AA96EYQ1</accession>
<protein>
    <submittedName>
        <fullName evidence="3">Uncharacterized protein</fullName>
    </submittedName>
</protein>
<dbReference type="AlphaFoldDB" id="A0AA96EYQ1"/>
<accession>A0AA96EWK5</accession>
<feature type="transmembrane region" description="Helical" evidence="1">
    <location>
        <begin position="46"/>
        <end position="66"/>
    </location>
</feature>
<keyword evidence="1" id="KW-0812">Transmembrane</keyword>
<evidence type="ECO:0000313" key="2">
    <source>
        <dbReference type="EMBL" id="WNM19734.1"/>
    </source>
</evidence>
<feature type="transmembrane region" description="Helical" evidence="1">
    <location>
        <begin position="15"/>
        <end position="34"/>
    </location>
</feature>
<keyword evidence="1" id="KW-0472">Membrane</keyword>
<name>A0AA96EYQ1_9FLAO</name>
<proteinExistence type="predicted"/>
<dbReference type="EMBL" id="CP134878">
    <property type="protein sequence ID" value="WNM19734.1"/>
    <property type="molecule type" value="Genomic_DNA"/>
</dbReference>
<keyword evidence="1" id="KW-1133">Transmembrane helix</keyword>
<evidence type="ECO:0000256" key="1">
    <source>
        <dbReference type="SAM" id="Phobius"/>
    </source>
</evidence>